<feature type="compositionally biased region" description="Basic residues" evidence="1">
    <location>
        <begin position="34"/>
        <end position="43"/>
    </location>
</feature>
<sequence>VGGRPGAVVAAPCRKRSRLDGALGATVGAASRSVPHRVRRRPHPQAARGRPGRYGGARRHRVLVRHESRPGRGPSLRTPRASARRRVPVPPRGCDGSGERPHDGTLDGGRDPRRQAGRRVRDRPRPRRDLAHDLPGGVAGLAPRRSGRGAPAGMVGRPALGRRGPGDGGARRRGPGRGGRVRFRRTSRRPRRRVRARAVGALRARGLAGTRDRPPSGRHAGGRDHRHGGVVPGGLGAGRQPGRAVLRRARRARGRTQDRAHRRFSRRGGRLRVAGLLVPALAPGI</sequence>
<dbReference type="AlphaFoldDB" id="A0A6J4UR65"/>
<evidence type="ECO:0000313" key="2">
    <source>
        <dbReference type="EMBL" id="CAA9556630.1"/>
    </source>
</evidence>
<evidence type="ECO:0000256" key="1">
    <source>
        <dbReference type="SAM" id="MobiDB-lite"/>
    </source>
</evidence>
<gene>
    <name evidence="2" type="ORF">AVDCRST_MAG49-2989</name>
</gene>
<feature type="compositionally biased region" description="Basic residues" evidence="1">
    <location>
        <begin position="115"/>
        <end position="126"/>
    </location>
</feature>
<feature type="compositionally biased region" description="Basic and acidic residues" evidence="1">
    <location>
        <begin position="97"/>
        <end position="114"/>
    </location>
</feature>
<organism evidence="2">
    <name type="scientific">uncultured Thermomicrobiales bacterium</name>
    <dbReference type="NCBI Taxonomy" id="1645740"/>
    <lineage>
        <taxon>Bacteria</taxon>
        <taxon>Pseudomonadati</taxon>
        <taxon>Thermomicrobiota</taxon>
        <taxon>Thermomicrobia</taxon>
        <taxon>Thermomicrobiales</taxon>
        <taxon>environmental samples</taxon>
    </lineage>
</organism>
<feature type="compositionally biased region" description="Low complexity" evidence="1">
    <location>
        <begin position="197"/>
        <end position="209"/>
    </location>
</feature>
<accession>A0A6J4UR65</accession>
<dbReference type="EMBL" id="CADCWG010000146">
    <property type="protein sequence ID" value="CAA9556630.1"/>
    <property type="molecule type" value="Genomic_DNA"/>
</dbReference>
<reference evidence="2" key="1">
    <citation type="submission" date="2020-02" db="EMBL/GenBank/DDBJ databases">
        <authorList>
            <person name="Meier V. D."/>
        </authorList>
    </citation>
    <scope>NUCLEOTIDE SEQUENCE</scope>
    <source>
        <strain evidence="2">AVDCRST_MAG49</strain>
    </source>
</reference>
<proteinExistence type="predicted"/>
<feature type="non-terminal residue" evidence="2">
    <location>
        <position position="285"/>
    </location>
</feature>
<feature type="region of interest" description="Disordered" evidence="1">
    <location>
        <begin position="24"/>
        <end position="243"/>
    </location>
</feature>
<name>A0A6J4UR65_9BACT</name>
<feature type="compositionally biased region" description="Gly residues" evidence="1">
    <location>
        <begin position="230"/>
        <end position="239"/>
    </location>
</feature>
<protein>
    <submittedName>
        <fullName evidence="2">Uncharacterized protein</fullName>
    </submittedName>
</protein>
<feature type="non-terminal residue" evidence="2">
    <location>
        <position position="1"/>
    </location>
</feature>
<feature type="compositionally biased region" description="Basic residues" evidence="1">
    <location>
        <begin position="171"/>
        <end position="196"/>
    </location>
</feature>